<dbReference type="OrthoDB" id="3851630at2"/>
<dbReference type="AlphaFoldDB" id="A0A1H7NDM7"/>
<evidence type="ECO:0000313" key="1">
    <source>
        <dbReference type="EMBL" id="SEL21389.1"/>
    </source>
</evidence>
<dbReference type="Gene3D" id="2.30.320.10">
    <property type="entry name" value="YwqG-like"/>
    <property type="match status" value="1"/>
</dbReference>
<gene>
    <name evidence="1" type="ORF">SAMN05414137_106324</name>
</gene>
<accession>A0A1H7NDM7</accession>
<sequence length="363" mass="40735">MPVTTPVARAALLGRFPELTRYGRTATRLHPRPGAPTAQDSSVGGPLLWPSDEAWPTCTLRHPVEKQRPETEQEAARRHAQSVEARSRKWLHVAELEALGDRIAPELLARARASAATPPPPTGPGSVTWHEYEQLPEPVVLVPVLQLHRRETSAVPFPDGTDLLQILWCPGRHENHGPAARVFWRDAASVTDPLPVMPAPNHVERETFVPRPCVVHPEDVVEYPPICLLPREDEGYEHFGMMPAELEDAVRRWSDGQPERDDYDNLSRAPGWKVGGWDPSSAGTENLRTCECGARMRPLLSTDYSEWLDLWPPQGDPGFHWGDPMRWQDREPTGVNFTRSGEYLVLSCPAEPQQHPLSYVITH</sequence>
<keyword evidence="2" id="KW-1185">Reference proteome</keyword>
<organism evidence="1 2">
    <name type="scientific">Streptacidiphilus jiangxiensis</name>
    <dbReference type="NCBI Taxonomy" id="235985"/>
    <lineage>
        <taxon>Bacteria</taxon>
        <taxon>Bacillati</taxon>
        <taxon>Actinomycetota</taxon>
        <taxon>Actinomycetes</taxon>
        <taxon>Kitasatosporales</taxon>
        <taxon>Streptomycetaceae</taxon>
        <taxon>Streptacidiphilus</taxon>
    </lineage>
</organism>
<dbReference type="EMBL" id="FOAZ01000006">
    <property type="protein sequence ID" value="SEL21389.1"/>
    <property type="molecule type" value="Genomic_DNA"/>
</dbReference>
<evidence type="ECO:0000313" key="2">
    <source>
        <dbReference type="Proteomes" id="UP000183015"/>
    </source>
</evidence>
<dbReference type="Proteomes" id="UP000183015">
    <property type="component" value="Unassembled WGS sequence"/>
</dbReference>
<dbReference type="RefSeq" id="WP_052438945.1">
    <property type="nucleotide sequence ID" value="NZ_BBPN01000021.1"/>
</dbReference>
<name>A0A1H7NDM7_STRJI</name>
<dbReference type="eggNOG" id="COG3878">
    <property type="taxonomic scope" value="Bacteria"/>
</dbReference>
<protein>
    <recommendedName>
        <fullName evidence="3">DUF1963 domain-containing protein</fullName>
    </recommendedName>
</protein>
<reference evidence="2" key="1">
    <citation type="submission" date="2016-10" db="EMBL/GenBank/DDBJ databases">
        <authorList>
            <person name="Varghese N."/>
        </authorList>
    </citation>
    <scope>NUCLEOTIDE SEQUENCE [LARGE SCALE GENOMIC DNA]</scope>
    <source>
        <strain evidence="2">DSM 45096 / BCRC 16803 / CGMCC 4.1857 / CIP 109030 / JCM 12277 / KCTC 19219 / NBRC 100920 / 33214</strain>
    </source>
</reference>
<evidence type="ECO:0008006" key="3">
    <source>
        <dbReference type="Google" id="ProtNLM"/>
    </source>
</evidence>
<proteinExistence type="predicted"/>